<name>A0ACB7NWL2_9PEZI</name>
<gene>
    <name evidence="1" type="ORF">F5144DRAFT_397861</name>
</gene>
<reference evidence="1 2" key="1">
    <citation type="journal article" date="2021" name="Nat. Commun.">
        <title>Genetic determinants of endophytism in the Arabidopsis root mycobiome.</title>
        <authorList>
            <person name="Mesny F."/>
            <person name="Miyauchi S."/>
            <person name="Thiergart T."/>
            <person name="Pickel B."/>
            <person name="Atanasova L."/>
            <person name="Karlsson M."/>
            <person name="Huettel B."/>
            <person name="Barry K.W."/>
            <person name="Haridas S."/>
            <person name="Chen C."/>
            <person name="Bauer D."/>
            <person name="Andreopoulos W."/>
            <person name="Pangilinan J."/>
            <person name="LaButti K."/>
            <person name="Riley R."/>
            <person name="Lipzen A."/>
            <person name="Clum A."/>
            <person name="Drula E."/>
            <person name="Henrissat B."/>
            <person name="Kohler A."/>
            <person name="Grigoriev I.V."/>
            <person name="Martin F.M."/>
            <person name="Hacquard S."/>
        </authorList>
    </citation>
    <scope>NUCLEOTIDE SEQUENCE [LARGE SCALE GENOMIC DNA]</scope>
    <source>
        <strain evidence="1 2">MPI-SDFR-AT-0079</strain>
    </source>
</reference>
<organism evidence="1 2">
    <name type="scientific">Chaetomium tenue</name>
    <dbReference type="NCBI Taxonomy" id="1854479"/>
    <lineage>
        <taxon>Eukaryota</taxon>
        <taxon>Fungi</taxon>
        <taxon>Dikarya</taxon>
        <taxon>Ascomycota</taxon>
        <taxon>Pezizomycotina</taxon>
        <taxon>Sordariomycetes</taxon>
        <taxon>Sordariomycetidae</taxon>
        <taxon>Sordariales</taxon>
        <taxon>Chaetomiaceae</taxon>
        <taxon>Chaetomium</taxon>
    </lineage>
</organism>
<proteinExistence type="predicted"/>
<comment type="caution">
    <text evidence="1">The sequence shown here is derived from an EMBL/GenBank/DDBJ whole genome shotgun (WGS) entry which is preliminary data.</text>
</comment>
<accession>A0ACB7NWL2</accession>
<evidence type="ECO:0000313" key="2">
    <source>
        <dbReference type="Proteomes" id="UP000724584"/>
    </source>
</evidence>
<protein>
    <submittedName>
        <fullName evidence="1">Uncharacterized protein</fullName>
    </submittedName>
</protein>
<evidence type="ECO:0000313" key="1">
    <source>
        <dbReference type="EMBL" id="KAH6617644.1"/>
    </source>
</evidence>
<keyword evidence="2" id="KW-1185">Reference proteome</keyword>
<dbReference type="Proteomes" id="UP000724584">
    <property type="component" value="Unassembled WGS sequence"/>
</dbReference>
<dbReference type="EMBL" id="JAGIZQ010000007">
    <property type="protein sequence ID" value="KAH6617644.1"/>
    <property type="molecule type" value="Genomic_DNA"/>
</dbReference>
<sequence length="448" mass="49100">MATQPGERSDTSAAQRLESPPENTRDAASSFDDGVGDKTQLGTVSVWGKLKQHFQRRWWIYLIATVILLAILLPLLFKVIIPAIIKNIVDDQELPVKGGFLNFTEPTRLRIGLDTLLDTPLGVTIDPVPLSFLQPPVNGADDNETPFLTLQMPEQHVNHETDVKIPSQVVDILDHTQLVAWFNEFFDKETVDLRLKADGLSAHLGALDYQVSLDKTIKVPGLNYLKGFGVLDMQFTIPPGPSGHNMKGHLNIPNAGVMTLGMGNVTFNVMAGDINLGLVHIYNLDLKPGNNTPPFEGDFYFDELVPNLAAIMETQHESLANGMIAFNTSGNSTFHNGRRIKYVEGVLNRKHIPFTIPVTTLLLDVLSGVLAGGTDGSSGLPLLDTLGDTLGNKTLFDQMLGHFDTQSIGSGSEVTDTARLKRTAAQRLGRSMQMNLFRLGLRTMRAKL</sequence>